<organism evidence="3 4">
    <name type="scientific">Fraxinus pennsylvanica</name>
    <dbReference type="NCBI Taxonomy" id="56036"/>
    <lineage>
        <taxon>Eukaryota</taxon>
        <taxon>Viridiplantae</taxon>
        <taxon>Streptophyta</taxon>
        <taxon>Embryophyta</taxon>
        <taxon>Tracheophyta</taxon>
        <taxon>Spermatophyta</taxon>
        <taxon>Magnoliopsida</taxon>
        <taxon>eudicotyledons</taxon>
        <taxon>Gunneridae</taxon>
        <taxon>Pentapetalae</taxon>
        <taxon>asterids</taxon>
        <taxon>lamiids</taxon>
        <taxon>Lamiales</taxon>
        <taxon>Oleaceae</taxon>
        <taxon>Oleeae</taxon>
        <taxon>Fraxinus</taxon>
    </lineage>
</organism>
<keyword evidence="2" id="KW-0067">ATP-binding</keyword>
<evidence type="ECO:0000313" key="4">
    <source>
        <dbReference type="Proteomes" id="UP000834106"/>
    </source>
</evidence>
<name>A0AAD1ZZ08_9LAMI</name>
<protein>
    <submittedName>
        <fullName evidence="3">Uncharacterized protein</fullName>
    </submittedName>
</protein>
<evidence type="ECO:0000256" key="1">
    <source>
        <dbReference type="ARBA" id="ARBA00022741"/>
    </source>
</evidence>
<gene>
    <name evidence="3" type="ORF">FPE_LOCUS25608</name>
</gene>
<dbReference type="GO" id="GO:0140662">
    <property type="term" value="F:ATP-dependent protein folding chaperone"/>
    <property type="evidence" value="ECO:0007669"/>
    <property type="project" value="InterPro"/>
</dbReference>
<evidence type="ECO:0000256" key="2">
    <source>
        <dbReference type="ARBA" id="ARBA00022840"/>
    </source>
</evidence>
<dbReference type="Pfam" id="PF00012">
    <property type="entry name" value="HSP70"/>
    <property type="match status" value="1"/>
</dbReference>
<dbReference type="Gene3D" id="2.60.34.10">
    <property type="entry name" value="Substrate Binding Domain Of DNAk, Chain A, domain 1"/>
    <property type="match status" value="1"/>
</dbReference>
<dbReference type="Proteomes" id="UP000834106">
    <property type="component" value="Chromosome 15"/>
</dbReference>
<evidence type="ECO:0000313" key="3">
    <source>
        <dbReference type="EMBL" id="CAI9778178.1"/>
    </source>
</evidence>
<dbReference type="AlphaFoldDB" id="A0AAD1ZZ08"/>
<proteinExistence type="predicted"/>
<accession>A0AAD1ZZ08</accession>
<dbReference type="InterPro" id="IPR013126">
    <property type="entry name" value="Hsp_70_fam"/>
</dbReference>
<sequence length="171" mass="19545">MPQNHYKNHRSLCIRQKHRYVTRKITTKIVDKLLECHDLCIPGDLSPNVVLSEKGERRVVELYGSQLRCYKFVVLMPTAVLVAASSSDNQPGFLIQVYERERTRIRDNNLLGKFELSGIPQITVCFDIDANGIFPPPFFLNLPPIFFLEFLNSDSWLGNLKIDPALPISSL</sequence>
<keyword evidence="4" id="KW-1185">Reference proteome</keyword>
<keyword evidence="1" id="KW-0547">Nucleotide-binding</keyword>
<reference evidence="3" key="1">
    <citation type="submission" date="2023-05" db="EMBL/GenBank/DDBJ databases">
        <authorList>
            <person name="Huff M."/>
        </authorList>
    </citation>
    <scope>NUCLEOTIDE SEQUENCE</scope>
</reference>
<dbReference type="SUPFAM" id="SSF100920">
    <property type="entry name" value="Heat shock protein 70kD (HSP70), peptide-binding domain"/>
    <property type="match status" value="1"/>
</dbReference>
<dbReference type="GO" id="GO:0005524">
    <property type="term" value="F:ATP binding"/>
    <property type="evidence" value="ECO:0007669"/>
    <property type="project" value="UniProtKB-KW"/>
</dbReference>
<dbReference type="PANTHER" id="PTHR19375">
    <property type="entry name" value="HEAT SHOCK PROTEIN 70KDA"/>
    <property type="match status" value="1"/>
</dbReference>
<dbReference type="EMBL" id="OU503050">
    <property type="protein sequence ID" value="CAI9778178.1"/>
    <property type="molecule type" value="Genomic_DNA"/>
</dbReference>
<dbReference type="InterPro" id="IPR029047">
    <property type="entry name" value="HSP70_peptide-bd_sf"/>
</dbReference>